<comment type="caution">
    <text evidence="1">The sequence shown here is derived from an EMBL/GenBank/DDBJ whole genome shotgun (WGS) entry which is preliminary data.</text>
</comment>
<dbReference type="AlphaFoldDB" id="A0A0L0C538"/>
<dbReference type="Proteomes" id="UP000037069">
    <property type="component" value="Unassembled WGS sequence"/>
</dbReference>
<evidence type="ECO:0000313" key="2">
    <source>
        <dbReference type="Proteomes" id="UP000037069"/>
    </source>
</evidence>
<organism evidence="1 2">
    <name type="scientific">Lucilia cuprina</name>
    <name type="common">Green bottle fly</name>
    <name type="synonym">Australian sheep blowfly</name>
    <dbReference type="NCBI Taxonomy" id="7375"/>
    <lineage>
        <taxon>Eukaryota</taxon>
        <taxon>Metazoa</taxon>
        <taxon>Ecdysozoa</taxon>
        <taxon>Arthropoda</taxon>
        <taxon>Hexapoda</taxon>
        <taxon>Insecta</taxon>
        <taxon>Pterygota</taxon>
        <taxon>Neoptera</taxon>
        <taxon>Endopterygota</taxon>
        <taxon>Diptera</taxon>
        <taxon>Brachycera</taxon>
        <taxon>Muscomorpha</taxon>
        <taxon>Oestroidea</taxon>
        <taxon>Calliphoridae</taxon>
        <taxon>Luciliinae</taxon>
        <taxon>Lucilia</taxon>
    </lineage>
</organism>
<sequence>MSPCFGNSTNNRAISVVWLRGVKEVKKSTGGVHFRIVGTIAFSCRDTLWGFNPMQPVIPQRSYYGKRARVLQQTAHGGPSLVNTVDEKEHLEIRPSRHSLDLQNLVLAGQMVDVSMGLNPNLYFDKENFVYTRFTTVCFGESFDLLVTSLGVADDSTEAIPSAWL</sequence>
<reference evidence="1 2" key="1">
    <citation type="journal article" date="2015" name="Nat. Commun.">
        <title>Lucilia cuprina genome unlocks parasitic fly biology to underpin future interventions.</title>
        <authorList>
            <person name="Anstead C.A."/>
            <person name="Korhonen P.K."/>
            <person name="Young N.D."/>
            <person name="Hall R.S."/>
            <person name="Jex A.R."/>
            <person name="Murali S.C."/>
            <person name="Hughes D.S."/>
            <person name="Lee S.F."/>
            <person name="Perry T."/>
            <person name="Stroehlein A.J."/>
            <person name="Ansell B.R."/>
            <person name="Breugelmans B."/>
            <person name="Hofmann A."/>
            <person name="Qu J."/>
            <person name="Dugan S."/>
            <person name="Lee S.L."/>
            <person name="Chao H."/>
            <person name="Dinh H."/>
            <person name="Han Y."/>
            <person name="Doddapaneni H.V."/>
            <person name="Worley K.C."/>
            <person name="Muzny D.M."/>
            <person name="Ioannidis P."/>
            <person name="Waterhouse R.M."/>
            <person name="Zdobnov E.M."/>
            <person name="James P.J."/>
            <person name="Bagnall N.H."/>
            <person name="Kotze A.C."/>
            <person name="Gibbs R.A."/>
            <person name="Richards S."/>
            <person name="Batterham P."/>
            <person name="Gasser R.B."/>
        </authorList>
    </citation>
    <scope>NUCLEOTIDE SEQUENCE [LARGE SCALE GENOMIC DNA]</scope>
    <source>
        <strain evidence="1 2">LS</strain>
        <tissue evidence="1">Full body</tissue>
    </source>
</reference>
<proteinExistence type="predicted"/>
<accession>A0A0L0C538</accession>
<evidence type="ECO:0000313" key="1">
    <source>
        <dbReference type="EMBL" id="KNC27375.1"/>
    </source>
</evidence>
<name>A0A0L0C538_LUCCU</name>
<gene>
    <name evidence="1" type="ORF">FF38_09692</name>
</gene>
<keyword evidence="2" id="KW-1185">Reference proteome</keyword>
<dbReference type="EMBL" id="JRES01000903">
    <property type="protein sequence ID" value="KNC27375.1"/>
    <property type="molecule type" value="Genomic_DNA"/>
</dbReference>
<protein>
    <submittedName>
        <fullName evidence="1">Uncharacterized protein</fullName>
    </submittedName>
</protein>